<dbReference type="GO" id="GO:0005793">
    <property type="term" value="C:endoplasmic reticulum-Golgi intermediate compartment"/>
    <property type="evidence" value="ECO:0007669"/>
    <property type="project" value="TreeGrafter"/>
</dbReference>
<proteinExistence type="predicted"/>
<dbReference type="PANTHER" id="PTHR46295">
    <property type="entry name" value="ENDOPLASMIC RETICULUM RESIDENT PROTEIN 44"/>
    <property type="match status" value="1"/>
</dbReference>
<dbReference type="GeneID" id="100163514"/>
<dbReference type="RefSeq" id="XP_008179159.1">
    <property type="nucleotide sequence ID" value="XM_008180937.2"/>
</dbReference>
<dbReference type="SUPFAM" id="SSF52833">
    <property type="entry name" value="Thioredoxin-like"/>
    <property type="match status" value="1"/>
</dbReference>
<accession>A0A8R1WY66</accession>
<dbReference type="GO" id="GO:0006457">
    <property type="term" value="P:protein folding"/>
    <property type="evidence" value="ECO:0007669"/>
    <property type="project" value="TreeGrafter"/>
</dbReference>
<dbReference type="Proteomes" id="UP000007819">
    <property type="component" value="Chromosome A2"/>
</dbReference>
<organism evidence="1 2">
    <name type="scientific">Acyrthosiphon pisum</name>
    <name type="common">Pea aphid</name>
    <dbReference type="NCBI Taxonomy" id="7029"/>
    <lineage>
        <taxon>Eukaryota</taxon>
        <taxon>Metazoa</taxon>
        <taxon>Ecdysozoa</taxon>
        <taxon>Arthropoda</taxon>
        <taxon>Hexapoda</taxon>
        <taxon>Insecta</taxon>
        <taxon>Pterygota</taxon>
        <taxon>Neoptera</taxon>
        <taxon>Paraneoptera</taxon>
        <taxon>Hemiptera</taxon>
        <taxon>Sternorrhyncha</taxon>
        <taxon>Aphidomorpha</taxon>
        <taxon>Aphidoidea</taxon>
        <taxon>Aphididae</taxon>
        <taxon>Macrosiphini</taxon>
        <taxon>Acyrthosiphon</taxon>
    </lineage>
</organism>
<dbReference type="KEGG" id="api:100163514"/>
<dbReference type="EnsemblMetazoa" id="XM_008180937.3">
    <property type="protein sequence ID" value="XP_008179159.1"/>
    <property type="gene ID" value="LOC100163514"/>
</dbReference>
<sequence>MMSENPESSSKVLQINTENVYKIFECNELVVILFCSCYQEICIYKSTFEKVSVKVSELYPDPGKVVIGKASRYGTWTEYYSTSQNPNLPFDYKPNVRLFINGKLATKSFISDIILSNIVSYIQKLLDNSIEEISSICIPNNPTKAYEKYMIGYFKNKNSPDYQIFKKLSMVFMDDCQFYAGFGEEFCTTFSDNHNESLIIFKISNQPSPEFEQEIFSGDSSDYESLYNWGEKNILYSTSEITFDNAESIQKDRPLSLILFYNPDDLKPVKRFKDNITTVLKEYCNSSYNMFYILMKNYVDNYTVTVLICFIIVLDQINFLTANGALFSKHLQEIEKSQTDLPFLLLVRHGTIYRFPENYDVTSLMSYQQLKTLIKDFFSNNKHFSYYRNERQDKSGSIHPVYRFNLFCEFSSKPEKIDRNYIPDSVEDHFCVSLFDE</sequence>
<reference evidence="2" key="1">
    <citation type="submission" date="2010-06" db="EMBL/GenBank/DDBJ databases">
        <authorList>
            <person name="Jiang H."/>
            <person name="Abraham K."/>
            <person name="Ali S."/>
            <person name="Alsbrooks S.L."/>
            <person name="Anim B.N."/>
            <person name="Anosike U.S."/>
            <person name="Attaway T."/>
            <person name="Bandaranaike D.P."/>
            <person name="Battles P.K."/>
            <person name="Bell S.N."/>
            <person name="Bell A.V."/>
            <person name="Beltran B."/>
            <person name="Bickham C."/>
            <person name="Bustamante Y."/>
            <person name="Caleb T."/>
            <person name="Canada A."/>
            <person name="Cardenas V."/>
            <person name="Carter K."/>
            <person name="Chacko J."/>
            <person name="Chandrabose M.N."/>
            <person name="Chavez D."/>
            <person name="Chavez A."/>
            <person name="Chen L."/>
            <person name="Chu H.-S."/>
            <person name="Claassen K.J."/>
            <person name="Cockrell R."/>
            <person name="Collins M."/>
            <person name="Cooper J.A."/>
            <person name="Cree A."/>
            <person name="Curry S.M."/>
            <person name="Da Y."/>
            <person name="Dao M.D."/>
            <person name="Das B."/>
            <person name="Davila M.-L."/>
            <person name="Davy-Carroll L."/>
            <person name="Denson S."/>
            <person name="Dinh H."/>
            <person name="Ebong V.E."/>
            <person name="Edwards J.R."/>
            <person name="Egan A."/>
            <person name="El-Daye J."/>
            <person name="Escobedo L."/>
            <person name="Fernandez S."/>
            <person name="Fernando P.R."/>
            <person name="Flagg N."/>
            <person name="Forbes L.D."/>
            <person name="Fowler R.G."/>
            <person name="Fu Q."/>
            <person name="Gabisi R.A."/>
            <person name="Ganer J."/>
            <person name="Garbino Pronczuk A."/>
            <person name="Garcia R.M."/>
            <person name="Garner T."/>
            <person name="Garrett T.E."/>
            <person name="Gonzalez D.A."/>
            <person name="Hamid H."/>
            <person name="Hawkins E.S."/>
            <person name="Hirani K."/>
            <person name="Hogues M.E."/>
            <person name="Hollins B."/>
            <person name="Hsiao C.-H."/>
            <person name="Jabil R."/>
            <person name="James M.L."/>
            <person name="Jhangiani S.N."/>
            <person name="Johnson B."/>
            <person name="Johnson Q."/>
            <person name="Joshi V."/>
            <person name="Kalu J.B."/>
            <person name="Kam C."/>
            <person name="Kashfia A."/>
            <person name="Keebler J."/>
            <person name="Kisamo H."/>
            <person name="Kovar C.L."/>
            <person name="Lago L.A."/>
            <person name="Lai C.-Y."/>
            <person name="Laidlaw J."/>
            <person name="Lara F."/>
            <person name="Le T.-K."/>
            <person name="Lee S.L."/>
            <person name="Legall F.H."/>
            <person name="Lemon S.J."/>
            <person name="Lewis L.R."/>
            <person name="Li B."/>
            <person name="Liu Y."/>
            <person name="Liu Y.-S."/>
            <person name="Lopez J."/>
            <person name="Lozado R.J."/>
            <person name="Lu J."/>
            <person name="Madu R.C."/>
            <person name="Maheshwari M."/>
            <person name="Maheshwari R."/>
            <person name="Malloy K."/>
            <person name="Martinez E."/>
            <person name="Mathew T."/>
            <person name="Mercado I.C."/>
            <person name="Mercado C."/>
            <person name="Meyer B."/>
            <person name="Montgomery K."/>
            <person name="Morgan M.B."/>
            <person name="Munidasa M."/>
            <person name="Nazareth L.V."/>
            <person name="Nelson J."/>
            <person name="Ng B.M."/>
            <person name="Nguyen N.B."/>
            <person name="Nguyen P.Q."/>
            <person name="Nguyen T."/>
            <person name="Obregon M."/>
            <person name="Okwuonu G.O."/>
            <person name="Onwere C.G."/>
            <person name="Orozco G."/>
            <person name="Parra A."/>
            <person name="Patel S."/>
            <person name="Patil S."/>
            <person name="Perez A."/>
            <person name="Perez Y."/>
            <person name="Pham C."/>
            <person name="Primus E.L."/>
            <person name="Pu L.-L."/>
            <person name="Puazo M."/>
            <person name="Qin X."/>
            <person name="Quiroz J.B."/>
            <person name="Reese J."/>
            <person name="Richards S."/>
            <person name="Rives C.M."/>
            <person name="Robberts R."/>
            <person name="Ruiz S.J."/>
            <person name="Ruiz M.J."/>
            <person name="Santibanez J."/>
            <person name="Schneider B.W."/>
            <person name="Sisson I."/>
            <person name="Smith M."/>
            <person name="Sodergren E."/>
            <person name="Song X.-Z."/>
            <person name="Song B.B."/>
            <person name="Summersgill H."/>
            <person name="Thelus R."/>
            <person name="Thornton R.D."/>
            <person name="Trejos Z.Y."/>
            <person name="Usmani K."/>
            <person name="Vattathil S."/>
            <person name="Villasana D."/>
            <person name="Walker D.L."/>
            <person name="Wang S."/>
            <person name="Wang K."/>
            <person name="White C.S."/>
            <person name="Williams A.C."/>
            <person name="Williamson J."/>
            <person name="Wilson K."/>
            <person name="Woghiren I.O."/>
            <person name="Woodworth J.R."/>
            <person name="Worley K.C."/>
            <person name="Wright R.A."/>
            <person name="Wu W."/>
            <person name="Young L."/>
            <person name="Zhang L."/>
            <person name="Zhang J."/>
            <person name="Zhu Y."/>
            <person name="Muzny D.M."/>
            <person name="Weinstock G."/>
            <person name="Gibbs R.A."/>
        </authorList>
    </citation>
    <scope>NUCLEOTIDE SEQUENCE [LARGE SCALE GENOMIC DNA]</scope>
    <source>
        <strain evidence="2">LSR1</strain>
    </source>
</reference>
<evidence type="ECO:0000313" key="2">
    <source>
        <dbReference type="Proteomes" id="UP000007819"/>
    </source>
</evidence>
<evidence type="ECO:0000313" key="1">
    <source>
        <dbReference type="EnsemblMetazoa" id="XP_008179159.1"/>
    </source>
</evidence>
<dbReference type="OrthoDB" id="6609892at2759"/>
<dbReference type="PANTHER" id="PTHR46295:SF1">
    <property type="entry name" value="ENDOPLASMIC RETICULUM RESIDENT PROTEIN 44"/>
    <property type="match status" value="1"/>
</dbReference>
<dbReference type="Gene3D" id="3.40.30.10">
    <property type="entry name" value="Glutaredoxin"/>
    <property type="match status" value="2"/>
</dbReference>
<protein>
    <submittedName>
        <fullName evidence="1">Uncharacterized protein</fullName>
    </submittedName>
</protein>
<dbReference type="InterPro" id="IPR036249">
    <property type="entry name" value="Thioredoxin-like_sf"/>
</dbReference>
<dbReference type="GO" id="GO:0003756">
    <property type="term" value="F:protein disulfide isomerase activity"/>
    <property type="evidence" value="ECO:0007669"/>
    <property type="project" value="TreeGrafter"/>
</dbReference>
<keyword evidence="2" id="KW-1185">Reference proteome</keyword>
<reference evidence="1" key="2">
    <citation type="submission" date="2022-06" db="UniProtKB">
        <authorList>
            <consortium name="EnsemblMetazoa"/>
        </authorList>
    </citation>
    <scope>IDENTIFICATION</scope>
</reference>
<dbReference type="Pfam" id="PF13848">
    <property type="entry name" value="Thioredoxin_6"/>
    <property type="match status" value="1"/>
</dbReference>
<dbReference type="InterPro" id="IPR052643">
    <property type="entry name" value="ERP44"/>
</dbReference>
<dbReference type="GO" id="GO:0005789">
    <property type="term" value="C:endoplasmic reticulum membrane"/>
    <property type="evidence" value="ECO:0007669"/>
    <property type="project" value="TreeGrafter"/>
</dbReference>
<name>A0A8R1WY66_ACYPI</name>
<dbReference type="AlphaFoldDB" id="A0A8R1WY66"/>